<name>A0A3F3H0N9_9LACO</name>
<organism evidence="2">
    <name type="scientific">Fructobacillus tropaeoli</name>
    <dbReference type="NCBI Taxonomy" id="709323"/>
    <lineage>
        <taxon>Bacteria</taxon>
        <taxon>Bacillati</taxon>
        <taxon>Bacillota</taxon>
        <taxon>Bacilli</taxon>
        <taxon>Lactobacillales</taxon>
        <taxon>Lactobacillaceae</taxon>
        <taxon>Fructobacillus</taxon>
    </lineage>
</organism>
<accession>A0A3F3H0N9</accession>
<keyword evidence="1" id="KW-1133">Transmembrane helix</keyword>
<proteinExistence type="predicted"/>
<dbReference type="EMBL" id="DF968080">
    <property type="protein sequence ID" value="GAP04214.1"/>
    <property type="molecule type" value="Genomic_DNA"/>
</dbReference>
<dbReference type="RefSeq" id="WP_059393645.1">
    <property type="nucleotide sequence ID" value="NZ_CAUZLZ010000006.1"/>
</dbReference>
<dbReference type="Proteomes" id="UP000064514">
    <property type="component" value="Unassembled WGS sequence"/>
</dbReference>
<evidence type="ECO:0000256" key="1">
    <source>
        <dbReference type="SAM" id="Phobius"/>
    </source>
</evidence>
<dbReference type="AlphaFoldDB" id="A0A3F3H0N9"/>
<gene>
    <name evidence="2" type="ORF">FTRO_0031560</name>
</gene>
<keyword evidence="1" id="KW-0472">Membrane</keyword>
<feature type="transmembrane region" description="Helical" evidence="1">
    <location>
        <begin position="12"/>
        <end position="36"/>
    </location>
</feature>
<protein>
    <submittedName>
        <fullName evidence="2">Prepilin-type cleavage/methylation protein</fullName>
    </submittedName>
</protein>
<dbReference type="STRING" id="709323.GCA_001047135_00759"/>
<evidence type="ECO:0000313" key="2">
    <source>
        <dbReference type="EMBL" id="GAP04214.1"/>
    </source>
</evidence>
<reference evidence="2" key="1">
    <citation type="journal article" date="2015" name="BMC Genomics">
        <title>Comparative genomics of Fructobacillus spp. and Leuconostoc spp. reveals niche-specific evolution of Fructobacillus spp.</title>
        <authorList>
            <person name="Endo A."/>
            <person name="Tanizawa Y."/>
            <person name="Tanaka N."/>
            <person name="Maeno S."/>
            <person name="Kumar H."/>
            <person name="Shiwa Y."/>
            <person name="Okada S."/>
            <person name="Yoshikawa H."/>
            <person name="Dicks L."/>
            <person name="Nakagawa J."/>
            <person name="Arita M."/>
        </authorList>
    </citation>
    <scope>NUCLEOTIDE SEQUENCE [LARGE SCALE GENOMIC DNA]</scope>
    <source>
        <strain evidence="2">F214-1</strain>
    </source>
</reference>
<sequence length="149" mass="16482">MTAVQSKSSRNGFTMVEAIMALVVAAMVFEALMVILPQSKKGQTQDVQTDFQAALTQLGRQNYQLDQVQLHEIQLKKTIGDPVTLKIAKHDLVLDGTHHGRVLLLHGIDDLRIDNFGTYQLLTVFSRGHEKASGTLFLPNTKQAIVEEG</sequence>
<keyword evidence="1" id="KW-0812">Transmembrane</keyword>